<evidence type="ECO:0000313" key="4">
    <source>
        <dbReference type="Proteomes" id="UP000092600"/>
    </source>
</evidence>
<gene>
    <name evidence="3" type="ORF">ACMD2_18814</name>
</gene>
<dbReference type="GO" id="GO:0009535">
    <property type="term" value="C:chloroplast thylakoid membrane"/>
    <property type="evidence" value="ECO:0007669"/>
    <property type="project" value="InterPro"/>
</dbReference>
<dbReference type="Proteomes" id="UP000092600">
    <property type="component" value="Unassembled WGS sequence"/>
</dbReference>
<evidence type="ECO:0000313" key="3">
    <source>
        <dbReference type="EMBL" id="OAY78439.1"/>
    </source>
</evidence>
<dbReference type="Pfam" id="PF07534">
    <property type="entry name" value="TLD"/>
    <property type="match status" value="1"/>
</dbReference>
<feature type="region of interest" description="Disordered" evidence="1">
    <location>
        <begin position="1"/>
        <end position="34"/>
    </location>
</feature>
<accession>A0A199VMZ8</accession>
<feature type="compositionally biased region" description="Polar residues" evidence="1">
    <location>
        <begin position="1"/>
        <end position="20"/>
    </location>
</feature>
<dbReference type="PANTHER" id="PTHR35753">
    <property type="entry name" value="PROTEIN MAINTENANCE OF PSII UNDER HIGH LIGHT 1"/>
    <property type="match status" value="1"/>
</dbReference>
<dbReference type="STRING" id="4615.A0A199VMZ8"/>
<name>A0A199VMZ8_ANACO</name>
<reference evidence="3 4" key="1">
    <citation type="journal article" date="2016" name="DNA Res.">
        <title>The draft genome of MD-2 pineapple using hybrid error correction of long reads.</title>
        <authorList>
            <person name="Redwan R.M."/>
            <person name="Saidin A."/>
            <person name="Kumar S.V."/>
        </authorList>
    </citation>
    <scope>NUCLEOTIDE SEQUENCE [LARGE SCALE GENOMIC DNA]</scope>
    <source>
        <strain evidence="4">cv. MD2</strain>
        <tissue evidence="3">Leaf</tissue>
    </source>
</reference>
<dbReference type="InterPro" id="IPR038936">
    <property type="entry name" value="MPH1"/>
</dbReference>
<protein>
    <recommendedName>
        <fullName evidence="2">TLDc domain-containing protein</fullName>
    </recommendedName>
</protein>
<dbReference type="PROSITE" id="PS51886">
    <property type="entry name" value="TLDC"/>
    <property type="match status" value="1"/>
</dbReference>
<dbReference type="InterPro" id="IPR006571">
    <property type="entry name" value="TLDc_dom"/>
</dbReference>
<dbReference type="SMART" id="SM00584">
    <property type="entry name" value="TLDc"/>
    <property type="match status" value="1"/>
</dbReference>
<proteinExistence type="predicted"/>
<feature type="region of interest" description="Disordered" evidence="1">
    <location>
        <begin position="192"/>
        <end position="212"/>
    </location>
</feature>
<organism evidence="3 4">
    <name type="scientific">Ananas comosus</name>
    <name type="common">Pineapple</name>
    <name type="synonym">Ananas ananas</name>
    <dbReference type="NCBI Taxonomy" id="4615"/>
    <lineage>
        <taxon>Eukaryota</taxon>
        <taxon>Viridiplantae</taxon>
        <taxon>Streptophyta</taxon>
        <taxon>Embryophyta</taxon>
        <taxon>Tracheophyta</taxon>
        <taxon>Spermatophyta</taxon>
        <taxon>Magnoliopsida</taxon>
        <taxon>Liliopsida</taxon>
        <taxon>Poales</taxon>
        <taxon>Bromeliaceae</taxon>
        <taxon>Bromelioideae</taxon>
        <taxon>Ananas</taxon>
    </lineage>
</organism>
<feature type="domain" description="TLDc" evidence="2">
    <location>
        <begin position="197"/>
        <end position="386"/>
    </location>
</feature>
<dbReference type="PANTHER" id="PTHR35753:SF2">
    <property type="entry name" value="PROTEIN MAINTENANCE OF PSII UNDER HIGH LIGHT 1"/>
    <property type="match status" value="1"/>
</dbReference>
<dbReference type="GO" id="GO:0061635">
    <property type="term" value="P:regulation of protein complex stability"/>
    <property type="evidence" value="ECO:0007669"/>
    <property type="project" value="InterPro"/>
</dbReference>
<dbReference type="EMBL" id="LSRQ01001284">
    <property type="protein sequence ID" value="OAY78439.1"/>
    <property type="molecule type" value="Genomic_DNA"/>
</dbReference>
<dbReference type="AlphaFoldDB" id="A0A199VMZ8"/>
<sequence length="392" mass="41795">MAFTSQSMLSANSCSFPTHQKTPKKPPRAKGSTKFFRVNASTGSEDADCNVEECAPEKEVGKVSGEWLAGEKTKVIGTFPPRKRGWTGYVEKDTAGQTNIYSVEPAVYVADSAISSGNAGTSAQGAEKTLAISASLALISIAAASSILLQVSKNQPQEQSVVYSGPPLSYYINKFKQELAVVEASVAPELQSTPSVEASVPSESSNSPPTVEAQIPSSRELKCCYMASVDGFSAADFHRCCDFKGPCVVIGRTTNSFRFGAFNPEGYRSTDDYYDTFDAFLFYWKEDTDDDGEPAVLRKVGGSGAALFDYARGGPQFGADGLLIGPPLAPVMGGFAGPDTNSGVGDLRAARSRLGLSYEKREDGKESLFGDESRATLVEVQVFCSPYIASLY</sequence>
<evidence type="ECO:0000259" key="2">
    <source>
        <dbReference type="PROSITE" id="PS51886"/>
    </source>
</evidence>
<evidence type="ECO:0000256" key="1">
    <source>
        <dbReference type="SAM" id="MobiDB-lite"/>
    </source>
</evidence>
<comment type="caution">
    <text evidence="3">The sequence shown here is derived from an EMBL/GenBank/DDBJ whole genome shotgun (WGS) entry which is preliminary data.</text>
</comment>